<gene>
    <name evidence="3" type="ORF">SMD31_02480</name>
</gene>
<accession>A0ABU5DTW6</accession>
<dbReference type="Pfam" id="PF13629">
    <property type="entry name" value="T2SS-T3SS_pil_N"/>
    <property type="match status" value="1"/>
</dbReference>
<sequence length="193" mass="19079">MRMITKATIAAFVLASLAVPAFADDVVQVTWRKAQIMSFGEGVGGIIIGDPKVVDVTVEANGQIVVFGKTPGETNLIVTGADNTVLFNAPIVVMPEDNRQVSIINAGSGTISERSWTCLTRCVQVLGPGGTSYASIQPQGGGATAPAAAAGGSNAAATAAAQQTAQGVGNANAATAQGASGVVGQGGGIVITP</sequence>
<keyword evidence="4" id="KW-1185">Reference proteome</keyword>
<dbReference type="InterPro" id="IPR032789">
    <property type="entry name" value="T2SS-T3SS_pil_N"/>
</dbReference>
<feature type="chain" id="PRO_5047023289" evidence="1">
    <location>
        <begin position="24"/>
        <end position="193"/>
    </location>
</feature>
<comment type="caution">
    <text evidence="3">The sequence shown here is derived from an EMBL/GenBank/DDBJ whole genome shotgun (WGS) entry which is preliminary data.</text>
</comment>
<reference evidence="3 4" key="1">
    <citation type="journal article" date="2013" name="Antonie Van Leeuwenhoek">
        <title>Dongia rigui sp. nov., isolated from freshwater of a large wetland in Korea.</title>
        <authorList>
            <person name="Baik K.S."/>
            <person name="Hwang Y.M."/>
            <person name="Choi J.S."/>
            <person name="Kwon J."/>
            <person name="Seong C.N."/>
        </authorList>
    </citation>
    <scope>NUCLEOTIDE SEQUENCE [LARGE SCALE GENOMIC DNA]</scope>
    <source>
        <strain evidence="3 4">04SU4-P</strain>
    </source>
</reference>
<proteinExistence type="predicted"/>
<feature type="signal peptide" evidence="1">
    <location>
        <begin position="1"/>
        <end position="23"/>
    </location>
</feature>
<protein>
    <submittedName>
        <fullName evidence="3">Pilus assembly protein N-terminal domain-containing protein</fullName>
    </submittedName>
</protein>
<feature type="domain" description="Pilus formation protein N-terminal" evidence="2">
    <location>
        <begin position="25"/>
        <end position="93"/>
    </location>
</feature>
<dbReference type="Proteomes" id="UP001271769">
    <property type="component" value="Unassembled WGS sequence"/>
</dbReference>
<evidence type="ECO:0000313" key="3">
    <source>
        <dbReference type="EMBL" id="MDY0870764.1"/>
    </source>
</evidence>
<dbReference type="RefSeq" id="WP_320499100.1">
    <property type="nucleotide sequence ID" value="NZ_JAXCLX010000001.1"/>
</dbReference>
<dbReference type="EMBL" id="JAXCLX010000001">
    <property type="protein sequence ID" value="MDY0870764.1"/>
    <property type="molecule type" value="Genomic_DNA"/>
</dbReference>
<evidence type="ECO:0000256" key="1">
    <source>
        <dbReference type="SAM" id="SignalP"/>
    </source>
</evidence>
<evidence type="ECO:0000259" key="2">
    <source>
        <dbReference type="Pfam" id="PF13629"/>
    </source>
</evidence>
<keyword evidence="1" id="KW-0732">Signal</keyword>
<evidence type="ECO:0000313" key="4">
    <source>
        <dbReference type="Proteomes" id="UP001271769"/>
    </source>
</evidence>
<organism evidence="3 4">
    <name type="scientific">Dongia rigui</name>
    <dbReference type="NCBI Taxonomy" id="940149"/>
    <lineage>
        <taxon>Bacteria</taxon>
        <taxon>Pseudomonadati</taxon>
        <taxon>Pseudomonadota</taxon>
        <taxon>Alphaproteobacteria</taxon>
        <taxon>Rhodospirillales</taxon>
        <taxon>Dongiaceae</taxon>
        <taxon>Dongia</taxon>
    </lineage>
</organism>
<name>A0ABU5DTW6_9PROT</name>